<dbReference type="STRING" id="1429043.X474_05995"/>
<dbReference type="Pfam" id="PF23470">
    <property type="entry name" value="Zn_ribbon_PF0610"/>
    <property type="match status" value="1"/>
</dbReference>
<evidence type="ECO:0000259" key="1">
    <source>
        <dbReference type="Pfam" id="PF23470"/>
    </source>
</evidence>
<name>A0A0D2JH24_9BACT</name>
<dbReference type="SUPFAM" id="SSF46785">
    <property type="entry name" value="Winged helix' DNA-binding domain"/>
    <property type="match status" value="1"/>
</dbReference>
<gene>
    <name evidence="2" type="ORF">X474_05995</name>
</gene>
<sequence>MTSLDLSLHLEIPFREIEQHLEHIKHSEGKRLIVRPAECRDCGFVFKTRKRLNCPGRCPECRGHRIKGPLFELFS</sequence>
<protein>
    <submittedName>
        <fullName evidence="2">Transcriptional regulator</fullName>
    </submittedName>
</protein>
<dbReference type="AlphaFoldDB" id="A0A0D2JH24"/>
<dbReference type="PANTHER" id="PTHR40663">
    <property type="match status" value="1"/>
</dbReference>
<evidence type="ECO:0000313" key="3">
    <source>
        <dbReference type="Proteomes" id="UP000032233"/>
    </source>
</evidence>
<keyword evidence="3" id="KW-1185">Reference proteome</keyword>
<evidence type="ECO:0000313" key="2">
    <source>
        <dbReference type="EMBL" id="KIX15011.1"/>
    </source>
</evidence>
<dbReference type="PANTHER" id="PTHR40663:SF2">
    <property type="entry name" value="TRANSCRIPTIONAL REGULATOR"/>
    <property type="match status" value="1"/>
</dbReference>
<accession>A0A0D2JH24</accession>
<dbReference type="InterPro" id="IPR036390">
    <property type="entry name" value="WH_DNA-bd_sf"/>
</dbReference>
<organism evidence="2 3">
    <name type="scientific">Dethiosulfatarculus sandiegensis</name>
    <dbReference type="NCBI Taxonomy" id="1429043"/>
    <lineage>
        <taxon>Bacteria</taxon>
        <taxon>Pseudomonadati</taxon>
        <taxon>Thermodesulfobacteriota</taxon>
        <taxon>Desulfarculia</taxon>
        <taxon>Desulfarculales</taxon>
        <taxon>Desulfarculaceae</taxon>
        <taxon>Dethiosulfatarculus</taxon>
    </lineage>
</organism>
<dbReference type="Proteomes" id="UP000032233">
    <property type="component" value="Unassembled WGS sequence"/>
</dbReference>
<reference evidence="2 3" key="1">
    <citation type="submission" date="2013-11" db="EMBL/GenBank/DDBJ databases">
        <title>Metagenomic analysis of a methanogenic consortium involved in long chain n-alkane degradation.</title>
        <authorList>
            <person name="Davidova I.A."/>
            <person name="Callaghan A.V."/>
            <person name="Wawrik B."/>
            <person name="Pruitt S."/>
            <person name="Marks C."/>
            <person name="Duncan K.E."/>
            <person name="Suflita J.M."/>
        </authorList>
    </citation>
    <scope>NUCLEOTIDE SEQUENCE [LARGE SCALE GENOMIC DNA]</scope>
    <source>
        <strain evidence="2 3">SPR</strain>
    </source>
</reference>
<dbReference type="InterPro" id="IPR057022">
    <property type="entry name" value="PF0610-like_Zn_ribbon_C"/>
</dbReference>
<feature type="domain" description="PF0610-like rubredoxin-like zinc beta-ribbon C-terminal" evidence="1">
    <location>
        <begin position="36"/>
        <end position="73"/>
    </location>
</feature>
<proteinExistence type="predicted"/>
<dbReference type="EMBL" id="AZAC01000005">
    <property type="protein sequence ID" value="KIX15011.1"/>
    <property type="molecule type" value="Genomic_DNA"/>
</dbReference>
<dbReference type="InParanoid" id="A0A0D2JH24"/>
<dbReference type="InterPro" id="IPR038767">
    <property type="entry name" value="PF0610-like"/>
</dbReference>
<comment type="caution">
    <text evidence="2">The sequence shown here is derived from an EMBL/GenBank/DDBJ whole genome shotgun (WGS) entry which is preliminary data.</text>
</comment>